<dbReference type="EC" id="3.4.21.4" evidence="11"/>
<dbReference type="Gene3D" id="2.40.10.10">
    <property type="entry name" value="Trypsin-like serine proteases"/>
    <property type="match status" value="1"/>
</dbReference>
<dbReference type="OrthoDB" id="10012881at2759"/>
<dbReference type="GO" id="GO:0006508">
    <property type="term" value="P:proteolysis"/>
    <property type="evidence" value="ECO:0007669"/>
    <property type="project" value="UniProtKB-KW"/>
</dbReference>
<keyword evidence="8" id="KW-0865">Zymogen</keyword>
<evidence type="ECO:0000256" key="1">
    <source>
        <dbReference type="ARBA" id="ARBA00004239"/>
    </source>
</evidence>
<dbReference type="PRINTS" id="PR00722">
    <property type="entry name" value="CHYMOTRYPSIN"/>
</dbReference>
<dbReference type="Pfam" id="PF00089">
    <property type="entry name" value="Trypsin"/>
    <property type="match status" value="1"/>
</dbReference>
<evidence type="ECO:0000313" key="15">
    <source>
        <dbReference type="Proteomes" id="UP000008792"/>
    </source>
</evidence>
<dbReference type="SUPFAM" id="SSF50494">
    <property type="entry name" value="Trypsin-like serine proteases"/>
    <property type="match status" value="1"/>
</dbReference>
<dbReference type="Proteomes" id="UP000008792">
    <property type="component" value="Unassembled WGS sequence"/>
</dbReference>
<comment type="subcellular location">
    <subcellularLocation>
        <location evidence="1">Secreted</location>
        <location evidence="1">Extracellular space</location>
    </subcellularLocation>
</comment>
<evidence type="ECO:0000256" key="8">
    <source>
        <dbReference type="ARBA" id="ARBA00023145"/>
    </source>
</evidence>
<reference evidence="14 15" key="1">
    <citation type="journal article" date="2007" name="Nature">
        <title>Evolution of genes and genomes on the Drosophila phylogeny.</title>
        <authorList>
            <consortium name="Drosophila 12 Genomes Consortium"/>
            <person name="Clark A.G."/>
            <person name="Eisen M.B."/>
            <person name="Smith D.R."/>
            <person name="Bergman C.M."/>
            <person name="Oliver B."/>
            <person name="Markow T.A."/>
            <person name="Kaufman T.C."/>
            <person name="Kellis M."/>
            <person name="Gelbart W."/>
            <person name="Iyer V.N."/>
            <person name="Pollard D.A."/>
            <person name="Sackton T.B."/>
            <person name="Larracuente A.M."/>
            <person name="Singh N.D."/>
            <person name="Abad J.P."/>
            <person name="Abt D.N."/>
            <person name="Adryan B."/>
            <person name="Aguade M."/>
            <person name="Akashi H."/>
            <person name="Anderson W.W."/>
            <person name="Aquadro C.F."/>
            <person name="Ardell D.H."/>
            <person name="Arguello R."/>
            <person name="Artieri C.G."/>
            <person name="Barbash D.A."/>
            <person name="Barker D."/>
            <person name="Barsanti P."/>
            <person name="Batterham P."/>
            <person name="Batzoglou S."/>
            <person name="Begun D."/>
            <person name="Bhutkar A."/>
            <person name="Blanco E."/>
            <person name="Bosak S.A."/>
            <person name="Bradley R.K."/>
            <person name="Brand A.D."/>
            <person name="Brent M.R."/>
            <person name="Brooks A.N."/>
            <person name="Brown R.H."/>
            <person name="Butlin R.K."/>
            <person name="Caggese C."/>
            <person name="Calvi B.R."/>
            <person name="Bernardo de Carvalho A."/>
            <person name="Caspi A."/>
            <person name="Castrezana S."/>
            <person name="Celniker S.E."/>
            <person name="Chang J.L."/>
            <person name="Chapple C."/>
            <person name="Chatterji S."/>
            <person name="Chinwalla A."/>
            <person name="Civetta A."/>
            <person name="Clifton S.W."/>
            <person name="Comeron J.M."/>
            <person name="Costello J.C."/>
            <person name="Coyne J.A."/>
            <person name="Daub J."/>
            <person name="David R.G."/>
            <person name="Delcher A.L."/>
            <person name="Delehaunty K."/>
            <person name="Do C.B."/>
            <person name="Ebling H."/>
            <person name="Edwards K."/>
            <person name="Eickbush T."/>
            <person name="Evans J.D."/>
            <person name="Filipski A."/>
            <person name="Findeiss S."/>
            <person name="Freyhult E."/>
            <person name="Fulton L."/>
            <person name="Fulton R."/>
            <person name="Garcia A.C."/>
            <person name="Gardiner A."/>
            <person name="Garfield D.A."/>
            <person name="Garvin B.E."/>
            <person name="Gibson G."/>
            <person name="Gilbert D."/>
            <person name="Gnerre S."/>
            <person name="Godfrey J."/>
            <person name="Good R."/>
            <person name="Gotea V."/>
            <person name="Gravely B."/>
            <person name="Greenberg A.J."/>
            <person name="Griffiths-Jones S."/>
            <person name="Gross S."/>
            <person name="Guigo R."/>
            <person name="Gustafson E.A."/>
            <person name="Haerty W."/>
            <person name="Hahn M.W."/>
            <person name="Halligan D.L."/>
            <person name="Halpern A.L."/>
            <person name="Halter G.M."/>
            <person name="Han M.V."/>
            <person name="Heger A."/>
            <person name="Hillier L."/>
            <person name="Hinrichs A.S."/>
            <person name="Holmes I."/>
            <person name="Hoskins R.A."/>
            <person name="Hubisz M.J."/>
            <person name="Hultmark D."/>
            <person name="Huntley M.A."/>
            <person name="Jaffe D.B."/>
            <person name="Jagadeeshan S."/>
            <person name="Jeck W.R."/>
            <person name="Johnson J."/>
            <person name="Jones C.D."/>
            <person name="Jordan W.C."/>
            <person name="Karpen G.H."/>
            <person name="Kataoka E."/>
            <person name="Keightley P.D."/>
            <person name="Kheradpour P."/>
            <person name="Kirkness E.F."/>
            <person name="Koerich L.B."/>
            <person name="Kristiansen K."/>
            <person name="Kudrna D."/>
            <person name="Kulathinal R.J."/>
            <person name="Kumar S."/>
            <person name="Kwok R."/>
            <person name="Lander E."/>
            <person name="Langley C.H."/>
            <person name="Lapoint R."/>
            <person name="Lazzaro B.P."/>
            <person name="Lee S.J."/>
            <person name="Levesque L."/>
            <person name="Li R."/>
            <person name="Lin C.F."/>
            <person name="Lin M.F."/>
            <person name="Lindblad-Toh K."/>
            <person name="Llopart A."/>
            <person name="Long M."/>
            <person name="Low L."/>
            <person name="Lozovsky E."/>
            <person name="Lu J."/>
            <person name="Luo M."/>
            <person name="Machado C.A."/>
            <person name="Makalowski W."/>
            <person name="Marzo M."/>
            <person name="Matsuda M."/>
            <person name="Matzkin L."/>
            <person name="McAllister B."/>
            <person name="McBride C.S."/>
            <person name="McKernan B."/>
            <person name="McKernan K."/>
            <person name="Mendez-Lago M."/>
            <person name="Minx P."/>
            <person name="Mollenhauer M.U."/>
            <person name="Montooth K."/>
            <person name="Mount S.M."/>
            <person name="Mu X."/>
            <person name="Myers E."/>
            <person name="Negre B."/>
            <person name="Newfeld S."/>
            <person name="Nielsen R."/>
            <person name="Noor M.A."/>
            <person name="O'Grady P."/>
            <person name="Pachter L."/>
            <person name="Papaceit M."/>
            <person name="Parisi M.J."/>
            <person name="Parisi M."/>
            <person name="Parts L."/>
            <person name="Pedersen J.S."/>
            <person name="Pesole G."/>
            <person name="Phillippy A.M."/>
            <person name="Ponting C.P."/>
            <person name="Pop M."/>
            <person name="Porcelli D."/>
            <person name="Powell J.R."/>
            <person name="Prohaska S."/>
            <person name="Pruitt K."/>
            <person name="Puig M."/>
            <person name="Quesneville H."/>
            <person name="Ram K.R."/>
            <person name="Rand D."/>
            <person name="Rasmussen M.D."/>
            <person name="Reed L.K."/>
            <person name="Reenan R."/>
            <person name="Reily A."/>
            <person name="Remington K.A."/>
            <person name="Rieger T.T."/>
            <person name="Ritchie M.G."/>
            <person name="Robin C."/>
            <person name="Rogers Y.H."/>
            <person name="Rohde C."/>
            <person name="Rozas J."/>
            <person name="Rubenfield M.J."/>
            <person name="Ruiz A."/>
            <person name="Russo S."/>
            <person name="Salzberg S.L."/>
            <person name="Sanchez-Gracia A."/>
            <person name="Saranga D.J."/>
            <person name="Sato H."/>
            <person name="Schaeffer S.W."/>
            <person name="Schatz M.C."/>
            <person name="Schlenke T."/>
            <person name="Schwartz R."/>
            <person name="Segarra C."/>
            <person name="Singh R.S."/>
            <person name="Sirot L."/>
            <person name="Sirota M."/>
            <person name="Sisneros N.B."/>
            <person name="Smith C.D."/>
            <person name="Smith T.F."/>
            <person name="Spieth J."/>
            <person name="Stage D.E."/>
            <person name="Stark A."/>
            <person name="Stephan W."/>
            <person name="Strausberg R.L."/>
            <person name="Strempel S."/>
            <person name="Sturgill D."/>
            <person name="Sutton G."/>
            <person name="Sutton G.G."/>
            <person name="Tao W."/>
            <person name="Teichmann S."/>
            <person name="Tobari Y.N."/>
            <person name="Tomimura Y."/>
            <person name="Tsolas J.M."/>
            <person name="Valente V.L."/>
            <person name="Venter E."/>
            <person name="Venter J.C."/>
            <person name="Vicario S."/>
            <person name="Vieira F.G."/>
            <person name="Vilella A.J."/>
            <person name="Villasante A."/>
            <person name="Walenz B."/>
            <person name="Wang J."/>
            <person name="Wasserman M."/>
            <person name="Watts T."/>
            <person name="Wilson D."/>
            <person name="Wilson R.K."/>
            <person name="Wing R.A."/>
            <person name="Wolfner M.F."/>
            <person name="Wong A."/>
            <person name="Wong G.K."/>
            <person name="Wu C.I."/>
            <person name="Wu G."/>
            <person name="Yamamoto D."/>
            <person name="Yang H.P."/>
            <person name="Yang S.P."/>
            <person name="Yorke J.A."/>
            <person name="Yoshida K."/>
            <person name="Zdobnov E."/>
            <person name="Zhang P."/>
            <person name="Zhang Y."/>
            <person name="Zimin A.V."/>
            <person name="Baldwin J."/>
            <person name="Abdouelleil A."/>
            <person name="Abdulkadir J."/>
            <person name="Abebe A."/>
            <person name="Abera B."/>
            <person name="Abreu J."/>
            <person name="Acer S.C."/>
            <person name="Aftuck L."/>
            <person name="Alexander A."/>
            <person name="An P."/>
            <person name="Anderson E."/>
            <person name="Anderson S."/>
            <person name="Arachi H."/>
            <person name="Azer M."/>
            <person name="Bachantsang P."/>
            <person name="Barry A."/>
            <person name="Bayul T."/>
            <person name="Berlin A."/>
            <person name="Bessette D."/>
            <person name="Bloom T."/>
            <person name="Blye J."/>
            <person name="Boguslavskiy L."/>
            <person name="Bonnet C."/>
            <person name="Boukhgalter B."/>
            <person name="Bourzgui I."/>
            <person name="Brown A."/>
            <person name="Cahill P."/>
            <person name="Channer S."/>
            <person name="Cheshatsang Y."/>
            <person name="Chuda L."/>
            <person name="Citroen M."/>
            <person name="Collymore A."/>
            <person name="Cooke P."/>
            <person name="Costello M."/>
            <person name="D'Aco K."/>
            <person name="Daza R."/>
            <person name="De Haan G."/>
            <person name="DeGray S."/>
            <person name="DeMaso C."/>
            <person name="Dhargay N."/>
            <person name="Dooley K."/>
            <person name="Dooley E."/>
            <person name="Doricent M."/>
            <person name="Dorje P."/>
            <person name="Dorjee K."/>
            <person name="Dupes A."/>
            <person name="Elong R."/>
            <person name="Falk J."/>
            <person name="Farina A."/>
            <person name="Faro S."/>
            <person name="Ferguson D."/>
            <person name="Fisher S."/>
            <person name="Foley C.D."/>
            <person name="Franke A."/>
            <person name="Friedrich D."/>
            <person name="Gadbois L."/>
            <person name="Gearin G."/>
            <person name="Gearin C.R."/>
            <person name="Giannoukos G."/>
            <person name="Goode T."/>
            <person name="Graham J."/>
            <person name="Grandbois E."/>
            <person name="Grewal S."/>
            <person name="Gyaltsen K."/>
            <person name="Hafez N."/>
            <person name="Hagos B."/>
            <person name="Hall J."/>
            <person name="Henson C."/>
            <person name="Hollinger A."/>
            <person name="Honan T."/>
            <person name="Huard M.D."/>
            <person name="Hughes L."/>
            <person name="Hurhula B."/>
            <person name="Husby M.E."/>
            <person name="Kamat A."/>
            <person name="Kanga B."/>
            <person name="Kashin S."/>
            <person name="Khazanovich D."/>
            <person name="Kisner P."/>
            <person name="Lance K."/>
            <person name="Lara M."/>
            <person name="Lee W."/>
            <person name="Lennon N."/>
            <person name="Letendre F."/>
            <person name="LeVine R."/>
            <person name="Lipovsky A."/>
            <person name="Liu X."/>
            <person name="Liu J."/>
            <person name="Liu S."/>
            <person name="Lokyitsang T."/>
            <person name="Lokyitsang Y."/>
            <person name="Lubonja R."/>
            <person name="Lui A."/>
            <person name="MacDonald P."/>
            <person name="Magnisalis V."/>
            <person name="Maru K."/>
            <person name="Matthews C."/>
            <person name="McCusker W."/>
            <person name="McDonough S."/>
            <person name="Mehta T."/>
            <person name="Meldrim J."/>
            <person name="Meneus L."/>
            <person name="Mihai O."/>
            <person name="Mihalev A."/>
            <person name="Mihova T."/>
            <person name="Mittelman R."/>
            <person name="Mlenga V."/>
            <person name="Montmayeur A."/>
            <person name="Mulrain L."/>
            <person name="Navidi A."/>
            <person name="Naylor J."/>
            <person name="Negash T."/>
            <person name="Nguyen T."/>
            <person name="Nguyen N."/>
            <person name="Nicol R."/>
            <person name="Norbu C."/>
            <person name="Norbu N."/>
            <person name="Novod N."/>
            <person name="O'Neill B."/>
            <person name="Osman S."/>
            <person name="Markiewicz E."/>
            <person name="Oyono O.L."/>
            <person name="Patti C."/>
            <person name="Phunkhang P."/>
            <person name="Pierre F."/>
            <person name="Priest M."/>
            <person name="Raghuraman S."/>
            <person name="Rege F."/>
            <person name="Reyes R."/>
            <person name="Rise C."/>
            <person name="Rogov P."/>
            <person name="Ross K."/>
            <person name="Ryan E."/>
            <person name="Settipalli S."/>
            <person name="Shea T."/>
            <person name="Sherpa N."/>
            <person name="Shi L."/>
            <person name="Shih D."/>
            <person name="Sparrow T."/>
            <person name="Spaulding J."/>
            <person name="Stalker J."/>
            <person name="Stange-Thomann N."/>
            <person name="Stavropoulos S."/>
            <person name="Stone C."/>
            <person name="Strader C."/>
            <person name="Tesfaye S."/>
            <person name="Thomson T."/>
            <person name="Thoulutsang Y."/>
            <person name="Thoulutsang D."/>
            <person name="Topham K."/>
            <person name="Topping I."/>
            <person name="Tsamla T."/>
            <person name="Vassiliev H."/>
            <person name="Vo A."/>
            <person name="Wangchuk T."/>
            <person name="Wangdi T."/>
            <person name="Weiand M."/>
            <person name="Wilkinson J."/>
            <person name="Wilson A."/>
            <person name="Yadav S."/>
            <person name="Young G."/>
            <person name="Yu Q."/>
            <person name="Zembek L."/>
            <person name="Zhong D."/>
            <person name="Zimmer A."/>
            <person name="Zwirko Z."/>
            <person name="Jaffe D.B."/>
            <person name="Alvarez P."/>
            <person name="Brockman W."/>
            <person name="Butler J."/>
            <person name="Chin C."/>
            <person name="Gnerre S."/>
            <person name="Grabherr M."/>
            <person name="Kleber M."/>
            <person name="Mauceli E."/>
            <person name="MacCallum I."/>
        </authorList>
    </citation>
    <scope>NUCLEOTIDE SEQUENCE [LARGE SCALE GENOMIC DNA]</scope>
    <source>
        <strain evidence="15">Tucson 15010-1051.87</strain>
    </source>
</reference>
<dbReference type="MEROPS" id="S01.110"/>
<evidence type="ECO:0000256" key="9">
    <source>
        <dbReference type="ARBA" id="ARBA00023157"/>
    </source>
</evidence>
<dbReference type="KEGG" id="dvi:6626891"/>
<dbReference type="PANTHER" id="PTHR24276">
    <property type="entry name" value="POLYSERASE-RELATED"/>
    <property type="match status" value="1"/>
</dbReference>
<dbReference type="InterPro" id="IPR001314">
    <property type="entry name" value="Peptidase_S1A"/>
</dbReference>
<evidence type="ECO:0000259" key="13">
    <source>
        <dbReference type="PROSITE" id="PS50240"/>
    </source>
</evidence>
<evidence type="ECO:0000256" key="12">
    <source>
        <dbReference type="SAM" id="SignalP"/>
    </source>
</evidence>
<dbReference type="FunFam" id="2.40.10.10:FF:000077">
    <property type="entry name" value="Predicted protein"/>
    <property type="match status" value="1"/>
</dbReference>
<dbReference type="PhylomeDB" id="B4LK29"/>
<evidence type="ECO:0000256" key="3">
    <source>
        <dbReference type="ARBA" id="ARBA00022525"/>
    </source>
</evidence>
<keyword evidence="5 12" id="KW-0732">Signal</keyword>
<dbReference type="SMART" id="SM00020">
    <property type="entry name" value="Tryp_SPc"/>
    <property type="match status" value="1"/>
</dbReference>
<keyword evidence="4" id="KW-0645">Protease</keyword>
<dbReference type="SMR" id="B4LK29"/>
<dbReference type="InParanoid" id="B4LK29"/>
<evidence type="ECO:0000256" key="5">
    <source>
        <dbReference type="ARBA" id="ARBA00022729"/>
    </source>
</evidence>
<comment type="catalytic activity">
    <reaction evidence="10">
        <text>Preferential cleavage: Arg-|-Xaa, Lys-|-Xaa.</text>
        <dbReference type="EC" id="3.4.21.4"/>
    </reaction>
</comment>
<dbReference type="GO" id="GO:0005576">
    <property type="term" value="C:extracellular region"/>
    <property type="evidence" value="ECO:0007669"/>
    <property type="project" value="UniProtKB-SubCell"/>
</dbReference>
<protein>
    <recommendedName>
        <fullName evidence="11">trypsin</fullName>
        <ecNumber evidence="11">3.4.21.4</ecNumber>
    </recommendedName>
</protein>
<dbReference type="PANTHER" id="PTHR24276:SF91">
    <property type="entry name" value="AT26814P-RELATED"/>
    <property type="match status" value="1"/>
</dbReference>
<dbReference type="EMBL" id="CH940648">
    <property type="protein sequence ID" value="EDW60618.1"/>
    <property type="molecule type" value="Genomic_DNA"/>
</dbReference>
<feature type="domain" description="Peptidase S1" evidence="13">
    <location>
        <begin position="32"/>
        <end position="258"/>
    </location>
</feature>
<dbReference type="InterPro" id="IPR050430">
    <property type="entry name" value="Peptidase_S1"/>
</dbReference>
<dbReference type="eggNOG" id="KOG3627">
    <property type="taxonomic scope" value="Eukaryota"/>
</dbReference>
<dbReference type="InterPro" id="IPR001254">
    <property type="entry name" value="Trypsin_dom"/>
</dbReference>
<dbReference type="GO" id="GO:0004252">
    <property type="term" value="F:serine-type endopeptidase activity"/>
    <property type="evidence" value="ECO:0007669"/>
    <property type="project" value="UniProtKB-EC"/>
</dbReference>
<dbReference type="InterPro" id="IPR043504">
    <property type="entry name" value="Peptidase_S1_PA_chymotrypsin"/>
</dbReference>
<organism evidence="14 15">
    <name type="scientific">Drosophila virilis</name>
    <name type="common">Fruit fly</name>
    <dbReference type="NCBI Taxonomy" id="7244"/>
    <lineage>
        <taxon>Eukaryota</taxon>
        <taxon>Metazoa</taxon>
        <taxon>Ecdysozoa</taxon>
        <taxon>Arthropoda</taxon>
        <taxon>Hexapoda</taxon>
        <taxon>Insecta</taxon>
        <taxon>Pterygota</taxon>
        <taxon>Neoptera</taxon>
        <taxon>Endopterygota</taxon>
        <taxon>Diptera</taxon>
        <taxon>Brachycera</taxon>
        <taxon>Muscomorpha</taxon>
        <taxon>Ephydroidea</taxon>
        <taxon>Drosophilidae</taxon>
        <taxon>Drosophila</taxon>
    </lineage>
</organism>
<dbReference type="InterPro" id="IPR009003">
    <property type="entry name" value="Peptidase_S1_PA"/>
</dbReference>
<evidence type="ECO:0000256" key="4">
    <source>
        <dbReference type="ARBA" id="ARBA00022670"/>
    </source>
</evidence>
<keyword evidence="15" id="KW-1185">Reference proteome</keyword>
<sequence>MWIYTPLLVLLLSKAAPLEASFIWRLPWHQRIVNGRPIDIASAPWQVALLNNSEQFCGGSIVSKDIIITAAECLRDRLSIAHLTVRAGSANWNSGGQLAKVDEYRIHELYGSETHENDIAVLKLVRPFRLGPLVQAIPLAKESPEHEADAFVSGWGVRKVKRECVRPTELHGVSLKIVDRKTCALSKYSLIGWEITADMICATDQGKDACGNDLGGPLVSNGQLVGVVSWAEGCAKPGYPGVYANVAYFYKWLQTAIAELQNNYTTEQLPV</sequence>
<feature type="chain" id="PRO_5002816139" description="trypsin" evidence="12">
    <location>
        <begin position="21"/>
        <end position="271"/>
    </location>
</feature>
<evidence type="ECO:0000256" key="7">
    <source>
        <dbReference type="ARBA" id="ARBA00022825"/>
    </source>
</evidence>
<proteinExistence type="inferred from homology"/>
<evidence type="ECO:0000256" key="6">
    <source>
        <dbReference type="ARBA" id="ARBA00022801"/>
    </source>
</evidence>
<gene>
    <name evidence="14" type="primary">Dvir\GJ21573</name>
    <name evidence="14" type="ORF">Dvir_GJ21573</name>
</gene>
<keyword evidence="6 14" id="KW-0378">Hydrolase</keyword>
<dbReference type="OMA" id="QASILWF"/>
<keyword evidence="3" id="KW-0964">Secreted</keyword>
<dbReference type="PROSITE" id="PS50240">
    <property type="entry name" value="TRYPSIN_DOM"/>
    <property type="match status" value="1"/>
</dbReference>
<comment type="similarity">
    <text evidence="2">Belongs to the peptidase S1 family.</text>
</comment>
<evidence type="ECO:0000256" key="11">
    <source>
        <dbReference type="ARBA" id="ARBA00038868"/>
    </source>
</evidence>
<keyword evidence="7" id="KW-0720">Serine protease</keyword>
<evidence type="ECO:0000313" key="14">
    <source>
        <dbReference type="EMBL" id="EDW60618.1"/>
    </source>
</evidence>
<accession>B4LK29</accession>
<evidence type="ECO:0000256" key="2">
    <source>
        <dbReference type="ARBA" id="ARBA00007664"/>
    </source>
</evidence>
<name>B4LK29_DROVI</name>
<dbReference type="CDD" id="cd00190">
    <property type="entry name" value="Tryp_SPc"/>
    <property type="match status" value="1"/>
</dbReference>
<dbReference type="HOGENOM" id="CLU_006842_7_0_1"/>
<evidence type="ECO:0000256" key="10">
    <source>
        <dbReference type="ARBA" id="ARBA00036320"/>
    </source>
</evidence>
<dbReference type="STRING" id="7244.B4LK29"/>
<keyword evidence="9" id="KW-1015">Disulfide bond</keyword>
<feature type="signal peptide" evidence="12">
    <location>
        <begin position="1"/>
        <end position="20"/>
    </location>
</feature>
<dbReference type="AlphaFoldDB" id="B4LK29"/>